<reference evidence="2 3" key="1">
    <citation type="submission" date="2019-11" db="EMBL/GenBank/DDBJ databases">
        <title>Draft Genome Sequence of Plant Growth-Promoting Rhizosphere-Associated Bacteria.</title>
        <authorList>
            <person name="Vasilyev I.Y."/>
            <person name="Radchenko V."/>
            <person name="Ilnitskaya E.V."/>
        </authorList>
    </citation>
    <scope>NUCLEOTIDE SEQUENCE [LARGE SCALE GENOMIC DNA]</scope>
    <source>
        <strain evidence="2 3">VRA_MhP_f</strain>
    </source>
</reference>
<comment type="caution">
    <text evidence="2">The sequence shown here is derived from an EMBL/GenBank/DDBJ whole genome shotgun (WGS) entry which is preliminary data.</text>
</comment>
<name>A0A7X2MPC4_ENTAG</name>
<feature type="compositionally biased region" description="Basic residues" evidence="1">
    <location>
        <begin position="27"/>
        <end position="38"/>
    </location>
</feature>
<dbReference type="Proteomes" id="UP000461948">
    <property type="component" value="Unassembled WGS sequence"/>
</dbReference>
<dbReference type="AlphaFoldDB" id="A0A7X2MPC4"/>
<evidence type="ECO:0000313" key="3">
    <source>
        <dbReference type="Proteomes" id="UP000461948"/>
    </source>
</evidence>
<dbReference type="EMBL" id="WKLC01000889">
    <property type="protein sequence ID" value="MSE16868.1"/>
    <property type="molecule type" value="Genomic_DNA"/>
</dbReference>
<feature type="region of interest" description="Disordered" evidence="1">
    <location>
        <begin position="18"/>
        <end position="55"/>
    </location>
</feature>
<dbReference type="RefSeq" id="WP_160166498.1">
    <property type="nucleotide sequence ID" value="NZ_CP127009.1"/>
</dbReference>
<gene>
    <name evidence="2" type="ORF">GKC49_17645</name>
</gene>
<protein>
    <submittedName>
        <fullName evidence="2">Uncharacterized protein</fullName>
    </submittedName>
</protein>
<feature type="compositionally biased region" description="Basic residues" evidence="1">
    <location>
        <begin position="46"/>
        <end position="55"/>
    </location>
</feature>
<accession>A0A7X2MPC4</accession>
<organism evidence="2 3">
    <name type="scientific">Enterobacter agglomerans</name>
    <name type="common">Erwinia herbicola</name>
    <name type="synonym">Pantoea agglomerans</name>
    <dbReference type="NCBI Taxonomy" id="549"/>
    <lineage>
        <taxon>Bacteria</taxon>
        <taxon>Pseudomonadati</taxon>
        <taxon>Pseudomonadota</taxon>
        <taxon>Gammaproteobacteria</taxon>
        <taxon>Enterobacterales</taxon>
        <taxon>Erwiniaceae</taxon>
        <taxon>Pantoea</taxon>
        <taxon>Pantoea agglomerans group</taxon>
    </lineage>
</organism>
<sequence length="55" mass="6385">MIALAIVYPAAGFFHPYLPSEENNGHKQQKERKTRRNNRLPGSVKAKQKQRGLYF</sequence>
<evidence type="ECO:0000313" key="2">
    <source>
        <dbReference type="EMBL" id="MSE16868.1"/>
    </source>
</evidence>
<proteinExistence type="predicted"/>
<evidence type="ECO:0000256" key="1">
    <source>
        <dbReference type="SAM" id="MobiDB-lite"/>
    </source>
</evidence>